<evidence type="ECO:0000313" key="2">
    <source>
        <dbReference type="EMBL" id="PSK96419.1"/>
    </source>
</evidence>
<dbReference type="EMBL" id="PYGA01000011">
    <property type="protein sequence ID" value="PSK96419.1"/>
    <property type="molecule type" value="Genomic_DNA"/>
</dbReference>
<organism evidence="2 3">
    <name type="scientific">Murinocardiopsis flavida</name>
    <dbReference type="NCBI Taxonomy" id="645275"/>
    <lineage>
        <taxon>Bacteria</taxon>
        <taxon>Bacillati</taxon>
        <taxon>Actinomycetota</taxon>
        <taxon>Actinomycetes</taxon>
        <taxon>Streptosporangiales</taxon>
        <taxon>Nocardiopsidaceae</taxon>
        <taxon>Murinocardiopsis</taxon>
    </lineage>
</organism>
<name>A0A2P8DGW3_9ACTN</name>
<gene>
    <name evidence="2" type="ORF">CLV63_11113</name>
</gene>
<accession>A0A2P8DGW3</accession>
<dbReference type="Proteomes" id="UP000240542">
    <property type="component" value="Unassembled WGS sequence"/>
</dbReference>
<evidence type="ECO:0000313" key="3">
    <source>
        <dbReference type="Proteomes" id="UP000240542"/>
    </source>
</evidence>
<evidence type="ECO:0000256" key="1">
    <source>
        <dbReference type="SAM" id="MobiDB-lite"/>
    </source>
</evidence>
<keyword evidence="3" id="KW-1185">Reference proteome</keyword>
<protein>
    <submittedName>
        <fullName evidence="2">Uncharacterized protein DUF2630</fullName>
    </submittedName>
</protein>
<sequence length="87" mass="10243">MDTMADTNSQESSILRQISALVTEERDLRERSEHRLTPEERKRIRALDVELDQCWDLLRQRRARDEFDQDPGTAAVRPASEVEGYRQ</sequence>
<feature type="region of interest" description="Disordered" evidence="1">
    <location>
        <begin position="66"/>
        <end position="87"/>
    </location>
</feature>
<comment type="caution">
    <text evidence="2">The sequence shown here is derived from an EMBL/GenBank/DDBJ whole genome shotgun (WGS) entry which is preliminary data.</text>
</comment>
<dbReference type="AlphaFoldDB" id="A0A2P8DGW3"/>
<dbReference type="Pfam" id="PF10944">
    <property type="entry name" value="DUF2630"/>
    <property type="match status" value="1"/>
</dbReference>
<proteinExistence type="predicted"/>
<reference evidence="2 3" key="1">
    <citation type="submission" date="2018-03" db="EMBL/GenBank/DDBJ databases">
        <title>Genomic Encyclopedia of Archaeal and Bacterial Type Strains, Phase II (KMG-II): from individual species to whole genera.</title>
        <authorList>
            <person name="Goeker M."/>
        </authorList>
    </citation>
    <scope>NUCLEOTIDE SEQUENCE [LARGE SCALE GENOMIC DNA]</scope>
    <source>
        <strain evidence="2 3">DSM 45312</strain>
    </source>
</reference>
<dbReference type="InterPro" id="IPR020311">
    <property type="entry name" value="Uncharacterised_Rv0898c"/>
</dbReference>